<evidence type="ECO:0000256" key="3">
    <source>
        <dbReference type="ARBA" id="ARBA00022960"/>
    </source>
</evidence>
<evidence type="ECO:0000256" key="2">
    <source>
        <dbReference type="ARBA" id="ARBA00022692"/>
    </source>
</evidence>
<proteinExistence type="predicted"/>
<dbReference type="GO" id="GO:0015648">
    <property type="term" value="F:lipid-linked peptidoglycan transporter activity"/>
    <property type="evidence" value="ECO:0007669"/>
    <property type="project" value="TreeGrafter"/>
</dbReference>
<dbReference type="InterPro" id="IPR047928">
    <property type="entry name" value="Perm_prefix_1"/>
</dbReference>
<accession>A0A2B6RSS2</accession>
<comment type="subcellular location">
    <subcellularLocation>
        <location evidence="1">Membrane</location>
        <topology evidence="1">Multi-pass membrane protein</topology>
    </subcellularLocation>
</comment>
<dbReference type="GO" id="GO:0005886">
    <property type="term" value="C:plasma membrane"/>
    <property type="evidence" value="ECO:0007669"/>
    <property type="project" value="TreeGrafter"/>
</dbReference>
<keyword evidence="3" id="KW-0133">Cell shape</keyword>
<protein>
    <submittedName>
        <fullName evidence="7">FtsW/RodA/SpoVE family cell cycle protein</fullName>
    </submittedName>
</protein>
<feature type="transmembrane region" description="Helical" evidence="6">
    <location>
        <begin position="319"/>
        <end position="343"/>
    </location>
</feature>
<feature type="transmembrane region" description="Helical" evidence="6">
    <location>
        <begin position="78"/>
        <end position="98"/>
    </location>
</feature>
<dbReference type="RefSeq" id="WP_064056315.1">
    <property type="nucleotide sequence ID" value="NZ_FMJI01000024.1"/>
</dbReference>
<name>A0A2B6RSS2_9BACI</name>
<dbReference type="InterPro" id="IPR001182">
    <property type="entry name" value="FtsW/RodA"/>
</dbReference>
<feature type="transmembrane region" description="Helical" evidence="6">
    <location>
        <begin position="388"/>
        <end position="410"/>
    </location>
</feature>
<dbReference type="EMBL" id="NVIY01000036">
    <property type="protein sequence ID" value="PGD32356.1"/>
    <property type="molecule type" value="Genomic_DNA"/>
</dbReference>
<gene>
    <name evidence="7" type="ORF">COM27_20905</name>
</gene>
<keyword evidence="4 6" id="KW-1133">Transmembrane helix</keyword>
<dbReference type="GO" id="GO:0008360">
    <property type="term" value="P:regulation of cell shape"/>
    <property type="evidence" value="ECO:0007669"/>
    <property type="project" value="UniProtKB-KW"/>
</dbReference>
<comment type="caution">
    <text evidence="7">The sequence shown here is derived from an EMBL/GenBank/DDBJ whole genome shotgun (WGS) entry which is preliminary data.</text>
</comment>
<evidence type="ECO:0000256" key="4">
    <source>
        <dbReference type="ARBA" id="ARBA00022989"/>
    </source>
</evidence>
<evidence type="ECO:0000313" key="7">
    <source>
        <dbReference type="EMBL" id="PGD32356.1"/>
    </source>
</evidence>
<feature type="transmembrane region" description="Helical" evidence="6">
    <location>
        <begin position="280"/>
        <end position="299"/>
    </location>
</feature>
<keyword evidence="5 6" id="KW-0472">Membrane</keyword>
<organism evidence="7 8">
    <name type="scientific">Bacillus wiedmannii</name>
    <dbReference type="NCBI Taxonomy" id="1890302"/>
    <lineage>
        <taxon>Bacteria</taxon>
        <taxon>Bacillati</taxon>
        <taxon>Bacillota</taxon>
        <taxon>Bacilli</taxon>
        <taxon>Bacillales</taxon>
        <taxon>Bacillaceae</taxon>
        <taxon>Bacillus</taxon>
        <taxon>Bacillus cereus group</taxon>
    </lineage>
</organism>
<feature type="transmembrane region" description="Helical" evidence="6">
    <location>
        <begin position="135"/>
        <end position="152"/>
    </location>
</feature>
<dbReference type="GO" id="GO:0032153">
    <property type="term" value="C:cell division site"/>
    <property type="evidence" value="ECO:0007669"/>
    <property type="project" value="TreeGrafter"/>
</dbReference>
<dbReference type="NCBIfam" id="NF038403">
    <property type="entry name" value="perm_prefix_1"/>
    <property type="match status" value="1"/>
</dbReference>
<dbReference type="PANTHER" id="PTHR30474:SF1">
    <property type="entry name" value="PEPTIDOGLYCAN GLYCOSYLTRANSFERASE MRDB"/>
    <property type="match status" value="1"/>
</dbReference>
<feature type="transmembrane region" description="Helical" evidence="6">
    <location>
        <begin position="104"/>
        <end position="123"/>
    </location>
</feature>
<keyword evidence="2 6" id="KW-0812">Transmembrane</keyword>
<reference evidence="7 8" key="1">
    <citation type="submission" date="2017-09" db="EMBL/GenBank/DDBJ databases">
        <title>Large-scale bioinformatics analysis of Bacillus genomes uncovers conserved roles of natural products in bacterial physiology.</title>
        <authorList>
            <consortium name="Agbiome Team Llc"/>
            <person name="Bleich R.M."/>
            <person name="Grubbs K.J."/>
            <person name="Santa Maria K.C."/>
            <person name="Allen S.E."/>
            <person name="Farag S."/>
            <person name="Shank E.A."/>
            <person name="Bowers A."/>
        </authorList>
    </citation>
    <scope>NUCLEOTIDE SEQUENCE [LARGE SCALE GENOMIC DNA]</scope>
    <source>
        <strain evidence="7 8">AFS065610</strain>
    </source>
</reference>
<sequence>MNKKGERFVSEVTNHIKSKEAKSFVATELDFHLKQAKNTWVEKGLSEEVAEDKAVEQMGSPIKLGQELNKLHKPKVDWFLLILLVAAMGLGFLPVLAFGYMNDLLMNKVISVILGIATVVVMMLTDYRKLERLGWLFYTIGVLILLILDYFPNALVAGEPLIKIGPVAISRLMAVPFFFLGWASFFNNSRLKVRYLVALYLFSLYLFLIGSAFSTMFIYIAMVFVMLWWSKLGKKTAVIITVVPICLFIIKVSFSVASAKRYYLERFLGYINPERDARGAGFMYIRLKEVMSSAGWFGTSGDTKFIPAADTDFVFASLTYYYGYWLALILVFVLSLFAARLVIISYKINDRYGKLLLIGGMTLFVVQFIYNVGMILGLLPIASISLPFISYGLTPTVFHALLIGIVLSVYRRKDMSFSMRKTP</sequence>
<evidence type="ECO:0000256" key="1">
    <source>
        <dbReference type="ARBA" id="ARBA00004141"/>
    </source>
</evidence>
<dbReference type="GO" id="GO:0051301">
    <property type="term" value="P:cell division"/>
    <property type="evidence" value="ECO:0007669"/>
    <property type="project" value="InterPro"/>
</dbReference>
<feature type="transmembrane region" description="Helical" evidence="6">
    <location>
        <begin position="236"/>
        <end position="259"/>
    </location>
</feature>
<dbReference type="AlphaFoldDB" id="A0A2B6RSS2"/>
<dbReference type="Pfam" id="PF01098">
    <property type="entry name" value="FTSW_RODA_SPOVE"/>
    <property type="match status" value="1"/>
</dbReference>
<feature type="transmembrane region" description="Helical" evidence="6">
    <location>
        <begin position="197"/>
        <end position="230"/>
    </location>
</feature>
<dbReference type="PANTHER" id="PTHR30474">
    <property type="entry name" value="CELL CYCLE PROTEIN"/>
    <property type="match status" value="1"/>
</dbReference>
<evidence type="ECO:0000313" key="8">
    <source>
        <dbReference type="Proteomes" id="UP000223472"/>
    </source>
</evidence>
<dbReference type="Proteomes" id="UP000223472">
    <property type="component" value="Unassembled WGS sequence"/>
</dbReference>
<evidence type="ECO:0000256" key="6">
    <source>
        <dbReference type="SAM" id="Phobius"/>
    </source>
</evidence>
<feature type="transmembrane region" description="Helical" evidence="6">
    <location>
        <begin position="164"/>
        <end position="185"/>
    </location>
</feature>
<feature type="transmembrane region" description="Helical" evidence="6">
    <location>
        <begin position="355"/>
        <end position="382"/>
    </location>
</feature>
<evidence type="ECO:0000256" key="5">
    <source>
        <dbReference type="ARBA" id="ARBA00023136"/>
    </source>
</evidence>